<protein>
    <submittedName>
        <fullName evidence="2">Serine/threonine protein phosphatase</fullName>
    </submittedName>
</protein>
<proteinExistence type="predicted"/>
<dbReference type="InterPro" id="IPR004843">
    <property type="entry name" value="Calcineurin-like_PHP"/>
</dbReference>
<gene>
    <name evidence="2" type="primary">pphA</name>
    <name evidence="2" type="ORF">BpJC7_02140</name>
</gene>
<reference evidence="2 3" key="1">
    <citation type="submission" date="2019-09" db="EMBL/GenBank/DDBJ databases">
        <title>Draft genome sequence of Bacillus sp. JC-7.</title>
        <authorList>
            <person name="Tanaka N."/>
            <person name="Shiwa Y."/>
            <person name="Fujita N."/>
            <person name="Tanasupawat S."/>
        </authorList>
    </citation>
    <scope>NUCLEOTIDE SEQUENCE [LARGE SCALE GENOMIC DNA]</scope>
    <source>
        <strain evidence="2 3">JC-7</strain>
    </source>
</reference>
<dbReference type="GO" id="GO:0005737">
    <property type="term" value="C:cytoplasm"/>
    <property type="evidence" value="ECO:0007669"/>
    <property type="project" value="TreeGrafter"/>
</dbReference>
<dbReference type="PANTHER" id="PTHR42850:SF4">
    <property type="entry name" value="ZINC-DEPENDENT ENDOPOLYPHOSPHATASE"/>
    <property type="match status" value="1"/>
</dbReference>
<dbReference type="PRINTS" id="PR00114">
    <property type="entry name" value="STPHPHTASE"/>
</dbReference>
<dbReference type="PANTHER" id="PTHR42850">
    <property type="entry name" value="METALLOPHOSPHOESTERASE"/>
    <property type="match status" value="1"/>
</dbReference>
<evidence type="ECO:0000259" key="1">
    <source>
        <dbReference type="Pfam" id="PF00149"/>
    </source>
</evidence>
<organism evidence="2 3">
    <name type="scientific">Weizmannia acidilactici</name>
    <dbReference type="NCBI Taxonomy" id="2607726"/>
    <lineage>
        <taxon>Bacteria</taxon>
        <taxon>Bacillati</taxon>
        <taxon>Bacillota</taxon>
        <taxon>Bacilli</taxon>
        <taxon>Bacillales</taxon>
        <taxon>Bacillaceae</taxon>
        <taxon>Heyndrickxia</taxon>
    </lineage>
</organism>
<dbReference type="Pfam" id="PF00149">
    <property type="entry name" value="Metallophos"/>
    <property type="match status" value="1"/>
</dbReference>
<feature type="domain" description="Calcineurin-like phosphoesterase" evidence="1">
    <location>
        <begin position="4"/>
        <end position="205"/>
    </location>
</feature>
<dbReference type="InterPro" id="IPR050126">
    <property type="entry name" value="Ap4A_hydrolase"/>
</dbReference>
<evidence type="ECO:0000313" key="3">
    <source>
        <dbReference type="Proteomes" id="UP000391919"/>
    </source>
</evidence>
<dbReference type="RefSeq" id="WP_151680892.1">
    <property type="nucleotide sequence ID" value="NZ_BKZP01000023.1"/>
</dbReference>
<name>A0A5J4JAZ2_9BACI</name>
<sequence>MGKRLLAVSDIHGCFDEFEALLELSNYDPSKDRLILLGDYVDRGPKSKEVLYKIKSLVEKEHAVALKGNHDQMFCDWLNDSELYHDIYMQNGGKETIRSFLSGEEMEPEAAPERLAANILANHAEMIGFLQGLPYYHEEEEYIFVHAGINPLLDDWKETGARDFLWIREGFLDQKLSIPQTVIHGHTPAVLLHGSSDVYFGDHKICVDGACAYGYQLNMLEINNEAFHVYHVGKNSGA</sequence>
<dbReference type="InterPro" id="IPR029052">
    <property type="entry name" value="Metallo-depent_PP-like"/>
</dbReference>
<dbReference type="Proteomes" id="UP000391919">
    <property type="component" value="Unassembled WGS sequence"/>
</dbReference>
<dbReference type="GO" id="GO:0008803">
    <property type="term" value="F:bis(5'-nucleosyl)-tetraphosphatase (symmetrical) activity"/>
    <property type="evidence" value="ECO:0007669"/>
    <property type="project" value="TreeGrafter"/>
</dbReference>
<dbReference type="EMBL" id="BKZQ01000002">
    <property type="protein sequence ID" value="GER68911.1"/>
    <property type="molecule type" value="Genomic_DNA"/>
</dbReference>
<accession>A0A5J4JAZ2</accession>
<dbReference type="CDD" id="cd00144">
    <property type="entry name" value="MPP_PPP_family"/>
    <property type="match status" value="1"/>
</dbReference>
<dbReference type="GO" id="GO:0110154">
    <property type="term" value="P:RNA decapping"/>
    <property type="evidence" value="ECO:0007669"/>
    <property type="project" value="TreeGrafter"/>
</dbReference>
<dbReference type="InterPro" id="IPR006186">
    <property type="entry name" value="Ser/Thr-sp_prot-phosphatase"/>
</dbReference>
<comment type="caution">
    <text evidence="2">The sequence shown here is derived from an EMBL/GenBank/DDBJ whole genome shotgun (WGS) entry which is preliminary data.</text>
</comment>
<dbReference type="GO" id="GO:0016791">
    <property type="term" value="F:phosphatase activity"/>
    <property type="evidence" value="ECO:0007669"/>
    <property type="project" value="TreeGrafter"/>
</dbReference>
<dbReference type="Gene3D" id="3.60.21.10">
    <property type="match status" value="1"/>
</dbReference>
<dbReference type="SUPFAM" id="SSF56300">
    <property type="entry name" value="Metallo-dependent phosphatases"/>
    <property type="match status" value="1"/>
</dbReference>
<evidence type="ECO:0000313" key="2">
    <source>
        <dbReference type="EMBL" id="GER68911.1"/>
    </source>
</evidence>
<dbReference type="AlphaFoldDB" id="A0A5J4JAZ2"/>
<keyword evidence="3" id="KW-1185">Reference proteome</keyword>